<feature type="domain" description="LysM" evidence="2">
    <location>
        <begin position="216"/>
        <end position="263"/>
    </location>
</feature>
<dbReference type="AlphaFoldDB" id="A0A1F8B936"/>
<dbReference type="SUPFAM" id="SSF54106">
    <property type="entry name" value="LysM domain"/>
    <property type="match status" value="3"/>
</dbReference>
<dbReference type="PANTHER" id="PTHR34700">
    <property type="entry name" value="POTASSIUM BINDING PROTEIN KBP"/>
    <property type="match status" value="1"/>
</dbReference>
<dbReference type="STRING" id="1802514.A2955_00575"/>
<feature type="domain" description="LysM" evidence="2">
    <location>
        <begin position="62"/>
        <end position="109"/>
    </location>
</feature>
<comment type="caution">
    <text evidence="3">The sequence shown here is derived from an EMBL/GenBank/DDBJ whole genome shotgun (WGS) entry which is preliminary data.</text>
</comment>
<evidence type="ECO:0000313" key="4">
    <source>
        <dbReference type="Proteomes" id="UP000177501"/>
    </source>
</evidence>
<dbReference type="CDD" id="cd00118">
    <property type="entry name" value="LysM"/>
    <property type="match status" value="3"/>
</dbReference>
<dbReference type="InterPro" id="IPR052196">
    <property type="entry name" value="Bact_Kbp"/>
</dbReference>
<keyword evidence="1" id="KW-1133">Transmembrane helix</keyword>
<evidence type="ECO:0000259" key="2">
    <source>
        <dbReference type="PROSITE" id="PS51782"/>
    </source>
</evidence>
<dbReference type="InterPro" id="IPR018392">
    <property type="entry name" value="LysM"/>
</dbReference>
<dbReference type="SMART" id="SM00257">
    <property type="entry name" value="LysM"/>
    <property type="match status" value="3"/>
</dbReference>
<evidence type="ECO:0000313" key="3">
    <source>
        <dbReference type="EMBL" id="OGM59858.1"/>
    </source>
</evidence>
<sequence>MNKLSLKSTLKSLKLNESTISTILGVVVILIVGILAVNFFSKRQGGETIPSVDVEEESKLPTTHTVAVGEDLWKISEKYYGTGYNWVDIVKENNITDPGKISEGQTLTIPNVTPRMAVNTLTPTIFETITQTPETTPIINIEGETKHKVIAGENLWKIAENYYSSGYNWTDIAQANSLVNPAIIEVGQEIVIPQVEAKTATVIKQEEETGQAISDTSYTVVKGDSLWTIAVRAYGDGYKWSEIAKGNNLLNPGIIHPGNIFSLPR</sequence>
<dbReference type="PANTHER" id="PTHR34700:SF4">
    <property type="entry name" value="PHAGE-LIKE ELEMENT PBSX PROTEIN XKDP"/>
    <property type="match status" value="1"/>
</dbReference>
<dbReference type="PROSITE" id="PS51782">
    <property type="entry name" value="LYSM"/>
    <property type="match status" value="3"/>
</dbReference>
<evidence type="ECO:0000256" key="1">
    <source>
        <dbReference type="SAM" id="Phobius"/>
    </source>
</evidence>
<gene>
    <name evidence="3" type="ORF">A2955_00575</name>
</gene>
<dbReference type="EMBL" id="MGHA01000025">
    <property type="protein sequence ID" value="OGM59858.1"/>
    <property type="molecule type" value="Genomic_DNA"/>
</dbReference>
<protein>
    <recommendedName>
        <fullName evidence="2">LysM domain-containing protein</fullName>
    </recommendedName>
</protein>
<dbReference type="Proteomes" id="UP000177501">
    <property type="component" value="Unassembled WGS sequence"/>
</dbReference>
<dbReference type="InterPro" id="IPR036779">
    <property type="entry name" value="LysM_dom_sf"/>
</dbReference>
<proteinExistence type="predicted"/>
<keyword evidence="1" id="KW-0472">Membrane</keyword>
<dbReference type="Gene3D" id="3.10.350.10">
    <property type="entry name" value="LysM domain"/>
    <property type="match status" value="3"/>
</dbReference>
<keyword evidence="1" id="KW-0812">Transmembrane</keyword>
<dbReference type="Pfam" id="PF01476">
    <property type="entry name" value="LysM"/>
    <property type="match status" value="3"/>
</dbReference>
<accession>A0A1F8B936</accession>
<organism evidence="3 4">
    <name type="scientific">Candidatus Woesebacteria bacterium RIFCSPLOWO2_01_FULL_37_19</name>
    <dbReference type="NCBI Taxonomy" id="1802514"/>
    <lineage>
        <taxon>Bacteria</taxon>
        <taxon>Candidatus Woeseibacteriota</taxon>
    </lineage>
</organism>
<reference evidence="3 4" key="1">
    <citation type="journal article" date="2016" name="Nat. Commun.">
        <title>Thousands of microbial genomes shed light on interconnected biogeochemical processes in an aquifer system.</title>
        <authorList>
            <person name="Anantharaman K."/>
            <person name="Brown C.T."/>
            <person name="Hug L.A."/>
            <person name="Sharon I."/>
            <person name="Castelle C.J."/>
            <person name="Probst A.J."/>
            <person name="Thomas B.C."/>
            <person name="Singh A."/>
            <person name="Wilkins M.J."/>
            <person name="Karaoz U."/>
            <person name="Brodie E.L."/>
            <person name="Williams K.H."/>
            <person name="Hubbard S.S."/>
            <person name="Banfield J.F."/>
        </authorList>
    </citation>
    <scope>NUCLEOTIDE SEQUENCE [LARGE SCALE GENOMIC DNA]</scope>
</reference>
<feature type="transmembrane region" description="Helical" evidence="1">
    <location>
        <begin position="20"/>
        <end position="40"/>
    </location>
</feature>
<feature type="domain" description="LysM" evidence="2">
    <location>
        <begin position="145"/>
        <end position="192"/>
    </location>
</feature>
<name>A0A1F8B936_9BACT</name>